<reference evidence="1" key="1">
    <citation type="submission" date="2017-09" db="EMBL/GenBank/DDBJ databases">
        <title>Polyketide synthases of a Diaporthe helianthi virulent isolate.</title>
        <authorList>
            <person name="Baroncelli R."/>
        </authorList>
    </citation>
    <scope>NUCLEOTIDE SEQUENCE [LARGE SCALE GENOMIC DNA]</scope>
    <source>
        <strain evidence="1">7/96</strain>
    </source>
</reference>
<dbReference type="OrthoDB" id="5304511at2759"/>
<dbReference type="Proteomes" id="UP000094444">
    <property type="component" value="Unassembled WGS sequence"/>
</dbReference>
<dbReference type="EMBL" id="MAVT02000250">
    <property type="protein sequence ID" value="POS77683.1"/>
    <property type="molecule type" value="Genomic_DNA"/>
</dbReference>
<sequence length="429" mass="48609">MAFAQAQNVSHFEAVPLELHFKVLSLMSGPEDVLSTIRASPAVLRALQTGRERIYMAVLQTRLAPEVFREFLAILNAPDHNTGPSVGPLQTDEESEEHLEDWLAWHWEASQFLRSHAWGAIYPAPSLKQNPTEFKSHTRFMIRLYFCLSRLVNSFLPVARSTLNGTRINLPPTRQPISEWPPLADIELLRLQRGLLRHELCCRLIGIPSIAAHCGPRVYEGVSDSQPAGRDFLGPLIPLLPVDEREEVICASEFAKCPYSSLRSAWYEDLEEAILSRGRGRGRDAEVRHEDDGGSREENQKTLRHWLPDHYLAVSSGRPGRIAWPQQGVFGARLEVKSLRQRGWVFFEDQSRLRSLLGLPDANTSTIYYRDLKADCILHDFAVQFSDSALATRFTEDEGDEFFENYLHNNTGPSITFCTINAPSLRSTF</sequence>
<gene>
    <name evidence="1" type="ORF">DHEL01_v203938</name>
</gene>
<proteinExistence type="predicted"/>
<protein>
    <submittedName>
        <fullName evidence="1">Uncharacterized protein</fullName>
    </submittedName>
</protein>
<name>A0A2P5I5A5_DIAHE</name>
<dbReference type="AlphaFoldDB" id="A0A2P5I5A5"/>
<comment type="caution">
    <text evidence="1">The sequence shown here is derived from an EMBL/GenBank/DDBJ whole genome shotgun (WGS) entry which is preliminary data.</text>
</comment>
<evidence type="ECO:0000313" key="1">
    <source>
        <dbReference type="EMBL" id="POS77683.1"/>
    </source>
</evidence>
<accession>A0A2P5I5A5</accession>
<keyword evidence="2" id="KW-1185">Reference proteome</keyword>
<organism evidence="1 2">
    <name type="scientific">Diaporthe helianthi</name>
    <dbReference type="NCBI Taxonomy" id="158607"/>
    <lineage>
        <taxon>Eukaryota</taxon>
        <taxon>Fungi</taxon>
        <taxon>Dikarya</taxon>
        <taxon>Ascomycota</taxon>
        <taxon>Pezizomycotina</taxon>
        <taxon>Sordariomycetes</taxon>
        <taxon>Sordariomycetidae</taxon>
        <taxon>Diaporthales</taxon>
        <taxon>Diaporthaceae</taxon>
        <taxon>Diaporthe</taxon>
    </lineage>
</organism>
<evidence type="ECO:0000313" key="2">
    <source>
        <dbReference type="Proteomes" id="UP000094444"/>
    </source>
</evidence>
<dbReference type="InParanoid" id="A0A2P5I5A5"/>